<feature type="chain" id="PRO_5047477451" description="DM13 domain-containing protein" evidence="1">
    <location>
        <begin position="28"/>
        <end position="139"/>
    </location>
</feature>
<proteinExistence type="predicted"/>
<comment type="caution">
    <text evidence="3">The sequence shown here is derived from an EMBL/GenBank/DDBJ whole genome shotgun (WGS) entry which is preliminary data.</text>
</comment>
<dbReference type="Pfam" id="PF10517">
    <property type="entry name" value="DM13"/>
    <property type="match status" value="1"/>
</dbReference>
<accession>A0ABP7VB65</accession>
<dbReference type="InterPro" id="IPR019545">
    <property type="entry name" value="DM13_domain"/>
</dbReference>
<evidence type="ECO:0000259" key="2">
    <source>
        <dbReference type="PROSITE" id="PS51549"/>
    </source>
</evidence>
<dbReference type="Proteomes" id="UP001500367">
    <property type="component" value="Unassembled WGS sequence"/>
</dbReference>
<dbReference type="RefSeq" id="WP_344815201.1">
    <property type="nucleotide sequence ID" value="NZ_BAABCT010000001.1"/>
</dbReference>
<feature type="domain" description="DM13" evidence="2">
    <location>
        <begin position="41"/>
        <end position="137"/>
    </location>
</feature>
<dbReference type="EMBL" id="BAABCT010000001">
    <property type="protein sequence ID" value="GAA4063103.1"/>
    <property type="molecule type" value="Genomic_DNA"/>
</dbReference>
<sequence length="139" mass="15088">MITLKKTFFMLVSLTLLITLLSSCSSDDDNQTTAPESLYKGTFVSAVHPTSGLASVNATKTKLTFTSFMSDNGPNLDIYLVSDLSNVNADFINLGNIKGLSGTHSYDLPANVDFAVYKHVVVWCSDFNVNFGYATLAKQ</sequence>
<evidence type="ECO:0000256" key="1">
    <source>
        <dbReference type="SAM" id="SignalP"/>
    </source>
</evidence>
<dbReference type="PROSITE" id="PS51549">
    <property type="entry name" value="DM13"/>
    <property type="match status" value="1"/>
</dbReference>
<evidence type="ECO:0000313" key="4">
    <source>
        <dbReference type="Proteomes" id="UP001500367"/>
    </source>
</evidence>
<dbReference type="PROSITE" id="PS51257">
    <property type="entry name" value="PROKAR_LIPOPROTEIN"/>
    <property type="match status" value="1"/>
</dbReference>
<keyword evidence="4" id="KW-1185">Reference proteome</keyword>
<organism evidence="3 4">
    <name type="scientific">Flavobacterium cheonanense</name>
    <dbReference type="NCBI Taxonomy" id="706183"/>
    <lineage>
        <taxon>Bacteria</taxon>
        <taxon>Pseudomonadati</taxon>
        <taxon>Bacteroidota</taxon>
        <taxon>Flavobacteriia</taxon>
        <taxon>Flavobacteriales</taxon>
        <taxon>Flavobacteriaceae</taxon>
        <taxon>Flavobacterium</taxon>
    </lineage>
</organism>
<protein>
    <recommendedName>
        <fullName evidence="2">DM13 domain-containing protein</fullName>
    </recommendedName>
</protein>
<feature type="signal peptide" evidence="1">
    <location>
        <begin position="1"/>
        <end position="27"/>
    </location>
</feature>
<gene>
    <name evidence="3" type="ORF">GCM10022389_04660</name>
</gene>
<evidence type="ECO:0000313" key="3">
    <source>
        <dbReference type="EMBL" id="GAA4063103.1"/>
    </source>
</evidence>
<keyword evidence="1" id="KW-0732">Signal</keyword>
<reference evidence="4" key="1">
    <citation type="journal article" date="2019" name="Int. J. Syst. Evol. Microbiol.">
        <title>The Global Catalogue of Microorganisms (GCM) 10K type strain sequencing project: providing services to taxonomists for standard genome sequencing and annotation.</title>
        <authorList>
            <consortium name="The Broad Institute Genomics Platform"/>
            <consortium name="The Broad Institute Genome Sequencing Center for Infectious Disease"/>
            <person name="Wu L."/>
            <person name="Ma J."/>
        </authorList>
    </citation>
    <scope>NUCLEOTIDE SEQUENCE [LARGE SCALE GENOMIC DNA]</scope>
    <source>
        <strain evidence="4">JCM 17069</strain>
    </source>
</reference>
<name>A0ABP7VB65_9FLAO</name>